<dbReference type="EMBL" id="JBFXLT010000112">
    <property type="protein sequence ID" value="KAL2808440.1"/>
    <property type="molecule type" value="Genomic_DNA"/>
</dbReference>
<comment type="caution">
    <text evidence="2">The sequence shown here is derived from an EMBL/GenBank/DDBJ whole genome shotgun (WGS) entry which is preliminary data.</text>
</comment>
<feature type="chain" id="PRO_5045363986" evidence="1">
    <location>
        <begin position="25"/>
        <end position="194"/>
    </location>
</feature>
<sequence length="194" mass="21580">MKLTFPHLLSVCAAALAVLDRAHPAQQKSLVGMDAHFKQDKVPGHNDAIYDTFLEVAPTPIDADRMFFVYLRGYLPEPKNQPALLDEGLVNATLTVSSFAVYLDGSHDDEQSVIIPFKTTPFNDIAHLTIRDASGTQVDYMPSSDQSDVLLDFQIPTMFLKSGIWTFKVDARLGDKDNTCLFAMSLTQWLDGRL</sequence>
<protein>
    <submittedName>
        <fullName evidence="2">Uncharacterized protein</fullName>
    </submittedName>
</protein>
<evidence type="ECO:0000256" key="1">
    <source>
        <dbReference type="SAM" id="SignalP"/>
    </source>
</evidence>
<proteinExistence type="predicted"/>
<organism evidence="2 3">
    <name type="scientific">Aspergillus granulosus</name>
    <dbReference type="NCBI Taxonomy" id="176169"/>
    <lineage>
        <taxon>Eukaryota</taxon>
        <taxon>Fungi</taxon>
        <taxon>Dikarya</taxon>
        <taxon>Ascomycota</taxon>
        <taxon>Pezizomycotina</taxon>
        <taxon>Eurotiomycetes</taxon>
        <taxon>Eurotiomycetidae</taxon>
        <taxon>Eurotiales</taxon>
        <taxon>Aspergillaceae</taxon>
        <taxon>Aspergillus</taxon>
        <taxon>Aspergillus subgen. Nidulantes</taxon>
    </lineage>
</organism>
<keyword evidence="3" id="KW-1185">Reference proteome</keyword>
<keyword evidence="1" id="KW-0732">Signal</keyword>
<name>A0ABR4GZD7_9EURO</name>
<feature type="signal peptide" evidence="1">
    <location>
        <begin position="1"/>
        <end position="24"/>
    </location>
</feature>
<evidence type="ECO:0000313" key="3">
    <source>
        <dbReference type="Proteomes" id="UP001610334"/>
    </source>
</evidence>
<accession>A0ABR4GZD7</accession>
<dbReference type="Proteomes" id="UP001610334">
    <property type="component" value="Unassembled WGS sequence"/>
</dbReference>
<gene>
    <name evidence="2" type="ORF">BJX63DRAFT_439397</name>
</gene>
<reference evidence="2 3" key="1">
    <citation type="submission" date="2024-07" db="EMBL/GenBank/DDBJ databases">
        <title>Section-level genome sequencing and comparative genomics of Aspergillus sections Usti and Cavernicolus.</title>
        <authorList>
            <consortium name="Lawrence Berkeley National Laboratory"/>
            <person name="Nybo J.L."/>
            <person name="Vesth T.C."/>
            <person name="Theobald S."/>
            <person name="Frisvad J.C."/>
            <person name="Larsen T.O."/>
            <person name="Kjaerboelling I."/>
            <person name="Rothschild-Mancinelli K."/>
            <person name="Lyhne E.K."/>
            <person name="Kogle M.E."/>
            <person name="Barry K."/>
            <person name="Clum A."/>
            <person name="Na H."/>
            <person name="Ledsgaard L."/>
            <person name="Lin J."/>
            <person name="Lipzen A."/>
            <person name="Kuo A."/>
            <person name="Riley R."/>
            <person name="Mondo S."/>
            <person name="Labutti K."/>
            <person name="Haridas S."/>
            <person name="Pangalinan J."/>
            <person name="Salamov A.A."/>
            <person name="Simmons B.A."/>
            <person name="Magnuson J.K."/>
            <person name="Chen J."/>
            <person name="Drula E."/>
            <person name="Henrissat B."/>
            <person name="Wiebenga A."/>
            <person name="Lubbers R.J."/>
            <person name="Gomes A.C."/>
            <person name="Makela M.R."/>
            <person name="Stajich J."/>
            <person name="Grigoriev I.V."/>
            <person name="Mortensen U.H."/>
            <person name="De Vries R.P."/>
            <person name="Baker S.E."/>
            <person name="Andersen M.R."/>
        </authorList>
    </citation>
    <scope>NUCLEOTIDE SEQUENCE [LARGE SCALE GENOMIC DNA]</scope>
    <source>
        <strain evidence="2 3">CBS 588.65</strain>
    </source>
</reference>
<evidence type="ECO:0000313" key="2">
    <source>
        <dbReference type="EMBL" id="KAL2808440.1"/>
    </source>
</evidence>